<protein>
    <submittedName>
        <fullName evidence="1">Uncharacterized protein</fullName>
    </submittedName>
</protein>
<sequence length="125" mass="14213">MMPSSHLILCRPLLLLPPIPPSIRVFSSESTLHMRWPKYWSFSFSIIPSKEIPGLISFRMDWLDLLAVQGTLKSLLQHHSSKASILRHSAFFTVQLSHPYMSTGKTIALTRQTLVSNVSAFEYTI</sequence>
<reference evidence="1" key="1">
    <citation type="submission" date="2020-11" db="EMBL/GenBank/DDBJ databases">
        <authorList>
            <person name="Davenport K.M."/>
            <person name="Bickhart D.M."/>
            <person name="Smith T.P.L."/>
            <person name="Murdoch B.M."/>
            <person name="Rosen B.D."/>
        </authorList>
    </citation>
    <scope>NUCLEOTIDE SEQUENCE [LARGE SCALE GENOMIC DNA]</scope>
    <source>
        <strain evidence="1">OAR_USU_Benz2616</strain>
    </source>
</reference>
<organism evidence="1">
    <name type="scientific">Ovis aries</name>
    <name type="common">Sheep</name>
    <dbReference type="NCBI Taxonomy" id="9940"/>
    <lineage>
        <taxon>Eukaryota</taxon>
        <taxon>Metazoa</taxon>
        <taxon>Chordata</taxon>
        <taxon>Craniata</taxon>
        <taxon>Vertebrata</taxon>
        <taxon>Euteleostomi</taxon>
        <taxon>Mammalia</taxon>
        <taxon>Eutheria</taxon>
        <taxon>Laurasiatheria</taxon>
        <taxon>Artiodactyla</taxon>
        <taxon>Ruminantia</taxon>
        <taxon>Pecora</taxon>
        <taxon>Bovidae</taxon>
        <taxon>Caprinae</taxon>
        <taxon>Ovis</taxon>
    </lineage>
</organism>
<accession>A0AC11E1N3</accession>
<dbReference type="Ensembl" id="ENSOART00020058270.1">
    <property type="protein sequence ID" value="ENSOARP00020052421.1"/>
    <property type="gene ID" value="ENSOARG00020035259.1"/>
</dbReference>
<reference evidence="1" key="2">
    <citation type="submission" date="2025-08" db="UniProtKB">
        <authorList>
            <consortium name="Ensembl"/>
        </authorList>
    </citation>
    <scope>IDENTIFICATION</scope>
</reference>
<reference evidence="1" key="3">
    <citation type="submission" date="2025-09" db="UniProtKB">
        <authorList>
            <consortium name="Ensembl"/>
        </authorList>
    </citation>
    <scope>IDENTIFICATION</scope>
</reference>
<evidence type="ECO:0000313" key="1">
    <source>
        <dbReference type="Ensembl" id="ENSOARP00020052421.1"/>
    </source>
</evidence>
<name>A0AC11E1N3_SHEEP</name>
<proteinExistence type="predicted"/>